<sequence length="260" mass="28618">MHRETMKKEAAEKLYNALAGCEPIDVLSDTYPELTVEDAYEIQLMNVKRYVGEGEIISGRKIGLTSKPMQELLGISEPDYGHLYESMNKKDGIVFMKDVIAPKAEGEIAFVLKEDLAGPDVTVEDVYRATDYVMAAIEIVDSRIKEWKIKLVDTVADNGSSSCYVLSDKKVKLNDVSLPDIEMTVYKNGEIVNSGKGSDVLGNPAISVAWLANKLMKYGITLKKGELILTGAITSAPSASENDVFNFEFSQLGNVKVTFK</sequence>
<name>A0A562JHS7_9FIRM</name>
<dbReference type="Gene3D" id="3.90.850.10">
    <property type="entry name" value="Fumarylacetoacetase-like, C-terminal domain"/>
    <property type="match status" value="1"/>
</dbReference>
<keyword evidence="4" id="KW-1185">Reference proteome</keyword>
<dbReference type="GO" id="GO:0008684">
    <property type="term" value="F:2-oxopent-4-enoate hydratase activity"/>
    <property type="evidence" value="ECO:0007669"/>
    <property type="project" value="TreeGrafter"/>
</dbReference>
<evidence type="ECO:0000313" key="4">
    <source>
        <dbReference type="Proteomes" id="UP000315343"/>
    </source>
</evidence>
<protein>
    <submittedName>
        <fullName evidence="3">2-keto-4-pentenoate hydratase</fullName>
    </submittedName>
</protein>
<keyword evidence="1" id="KW-0456">Lyase</keyword>
<dbReference type="Pfam" id="PF01557">
    <property type="entry name" value="FAA_hydrolase"/>
    <property type="match status" value="1"/>
</dbReference>
<dbReference type="GO" id="GO:0005737">
    <property type="term" value="C:cytoplasm"/>
    <property type="evidence" value="ECO:0007669"/>
    <property type="project" value="TreeGrafter"/>
</dbReference>
<dbReference type="InterPro" id="IPR036663">
    <property type="entry name" value="Fumarylacetoacetase_C_sf"/>
</dbReference>
<organism evidence="3 4">
    <name type="scientific">Sedimentibacter saalensis</name>
    <dbReference type="NCBI Taxonomy" id="130788"/>
    <lineage>
        <taxon>Bacteria</taxon>
        <taxon>Bacillati</taxon>
        <taxon>Bacillota</taxon>
        <taxon>Tissierellia</taxon>
        <taxon>Sedimentibacter</taxon>
    </lineage>
</organism>
<dbReference type="PANTHER" id="PTHR30143:SF0">
    <property type="entry name" value="2-KETO-4-PENTENOATE HYDRATASE"/>
    <property type="match status" value="1"/>
</dbReference>
<reference evidence="3 4" key="1">
    <citation type="submission" date="2019-07" db="EMBL/GenBank/DDBJ databases">
        <title>Genomic Encyclopedia of Type Strains, Phase I: the one thousand microbial genomes (KMG-I) project.</title>
        <authorList>
            <person name="Kyrpides N."/>
        </authorList>
    </citation>
    <scope>NUCLEOTIDE SEQUENCE [LARGE SCALE GENOMIC DNA]</scope>
    <source>
        <strain evidence="3 4">DSM 13558</strain>
    </source>
</reference>
<accession>A0A562JHS7</accession>
<gene>
    <name evidence="3" type="ORF">LY60_00653</name>
</gene>
<evidence type="ECO:0000313" key="3">
    <source>
        <dbReference type="EMBL" id="TWH82355.1"/>
    </source>
</evidence>
<feature type="domain" description="Fumarylacetoacetase-like C-terminal" evidence="2">
    <location>
        <begin position="91"/>
        <end position="258"/>
    </location>
</feature>
<comment type="caution">
    <text evidence="3">The sequence shown here is derived from an EMBL/GenBank/DDBJ whole genome shotgun (WGS) entry which is preliminary data.</text>
</comment>
<proteinExistence type="predicted"/>
<evidence type="ECO:0000256" key="1">
    <source>
        <dbReference type="ARBA" id="ARBA00023239"/>
    </source>
</evidence>
<dbReference type="InterPro" id="IPR050772">
    <property type="entry name" value="Hydratase-Decarb/MhpD_sf"/>
</dbReference>
<dbReference type="EMBL" id="VLKH01000002">
    <property type="protein sequence ID" value="TWH82355.1"/>
    <property type="molecule type" value="Genomic_DNA"/>
</dbReference>
<dbReference type="InterPro" id="IPR011234">
    <property type="entry name" value="Fumarylacetoacetase-like_C"/>
</dbReference>
<dbReference type="PANTHER" id="PTHR30143">
    <property type="entry name" value="ACID HYDRATASE"/>
    <property type="match status" value="1"/>
</dbReference>
<dbReference type="SUPFAM" id="SSF56529">
    <property type="entry name" value="FAH"/>
    <property type="match status" value="1"/>
</dbReference>
<dbReference type="RefSeq" id="WP_246145353.1">
    <property type="nucleotide sequence ID" value="NZ_DAMBUX010000001.1"/>
</dbReference>
<dbReference type="AlphaFoldDB" id="A0A562JHS7"/>
<dbReference type="Proteomes" id="UP000315343">
    <property type="component" value="Unassembled WGS sequence"/>
</dbReference>
<evidence type="ECO:0000259" key="2">
    <source>
        <dbReference type="Pfam" id="PF01557"/>
    </source>
</evidence>